<comment type="similarity">
    <text evidence="2">Belongs to the nucleotide-sugar transporter family. UDP-galactose:UMP antiporter (TC 2.A.7.11) subfamily.</text>
</comment>
<keyword evidence="3" id="KW-0813">Transport</keyword>
<dbReference type="PANTHER" id="PTHR10778">
    <property type="entry name" value="SOLUTE CARRIER FAMILY 35 MEMBER B"/>
    <property type="match status" value="1"/>
</dbReference>
<dbReference type="InterPro" id="IPR013657">
    <property type="entry name" value="SCL35B1-4/HUT1"/>
</dbReference>
<keyword evidence="4 8" id="KW-0812">Transmembrane</keyword>
<name>A0AAD5DM19_9CHLO</name>
<feature type="region of interest" description="Disordered" evidence="7">
    <location>
        <begin position="87"/>
        <end position="152"/>
    </location>
</feature>
<evidence type="ECO:0000256" key="4">
    <source>
        <dbReference type="ARBA" id="ARBA00022692"/>
    </source>
</evidence>
<dbReference type="GO" id="GO:0000139">
    <property type="term" value="C:Golgi membrane"/>
    <property type="evidence" value="ECO:0007669"/>
    <property type="project" value="TreeGrafter"/>
</dbReference>
<keyword evidence="6 8" id="KW-0472">Membrane</keyword>
<evidence type="ECO:0000256" key="1">
    <source>
        <dbReference type="ARBA" id="ARBA00004141"/>
    </source>
</evidence>
<feature type="transmembrane region" description="Helical" evidence="8">
    <location>
        <begin position="371"/>
        <end position="390"/>
    </location>
</feature>
<protein>
    <submittedName>
        <fullName evidence="9">Uncharacterized protein</fullName>
    </submittedName>
</protein>
<organism evidence="9 10">
    <name type="scientific">Chlorella ohadii</name>
    <dbReference type="NCBI Taxonomy" id="2649997"/>
    <lineage>
        <taxon>Eukaryota</taxon>
        <taxon>Viridiplantae</taxon>
        <taxon>Chlorophyta</taxon>
        <taxon>core chlorophytes</taxon>
        <taxon>Trebouxiophyceae</taxon>
        <taxon>Chlorellales</taxon>
        <taxon>Chlorellaceae</taxon>
        <taxon>Chlorella clade</taxon>
        <taxon>Chlorella</taxon>
    </lineage>
</organism>
<dbReference type="AlphaFoldDB" id="A0AAD5DM19"/>
<dbReference type="GO" id="GO:0005789">
    <property type="term" value="C:endoplasmic reticulum membrane"/>
    <property type="evidence" value="ECO:0007669"/>
    <property type="project" value="TreeGrafter"/>
</dbReference>
<dbReference type="SUPFAM" id="SSF103481">
    <property type="entry name" value="Multidrug resistance efflux transporter EmrE"/>
    <property type="match status" value="1"/>
</dbReference>
<feature type="transmembrane region" description="Helical" evidence="8">
    <location>
        <begin position="265"/>
        <end position="286"/>
    </location>
</feature>
<comment type="subcellular location">
    <subcellularLocation>
        <location evidence="1">Membrane</location>
        <topology evidence="1">Multi-pass membrane protein</topology>
    </subcellularLocation>
</comment>
<keyword evidence="5 8" id="KW-1133">Transmembrane helix</keyword>
<feature type="transmembrane region" description="Helical" evidence="8">
    <location>
        <begin position="236"/>
        <end position="258"/>
    </location>
</feature>
<dbReference type="PANTHER" id="PTHR10778:SF8">
    <property type="entry name" value="ADENOSINE 3'-PHOSPHO 5'-PHOSPHOSULFATE TRANSPORTER 2"/>
    <property type="match status" value="1"/>
</dbReference>
<evidence type="ECO:0000256" key="3">
    <source>
        <dbReference type="ARBA" id="ARBA00022448"/>
    </source>
</evidence>
<evidence type="ECO:0000256" key="5">
    <source>
        <dbReference type="ARBA" id="ARBA00022989"/>
    </source>
</evidence>
<evidence type="ECO:0000313" key="10">
    <source>
        <dbReference type="Proteomes" id="UP001205105"/>
    </source>
</evidence>
<feature type="transmembrane region" description="Helical" evidence="8">
    <location>
        <begin position="428"/>
        <end position="448"/>
    </location>
</feature>
<sequence>MGAGAAAGQPAGRPIVVAAFLGLAMCTQMLLAMYGLLSRWLQVKAVPPVPALRLVVVSNLFAEAFMVCFHLVPKLLLGWVQRQRQRRRQADKRHSLPVIAASAEQPAGDEKPPAKQPVDSCCTSEDGTSSGSPNEGPTGPQQDGSACPAAAAEAGQGGVATTGIAGKGTASSKPRLVAAPSTLRPPVPLLRGLSRKMEQWEEERPVLRRRLALAAITVTFMGCCSLQILAPGFVDVSVVMLTTQWTTLCIALAQALLLRHRLPVAFWPAAAVMLAGAAMVIAPSVGQSTAGSLNTVRGWMGFLMAIGALVSTVIYYVLLQATRHMGFTPLQLQHCMNTLSVLVFLCISLPVDGTDWSATFAHWGSTEWLALIGLSSAAYLGSGMCMQLCVWKLGAPTAAMFFGLRLVFSVALSTPILGSTIIQTGVQIAGVVLTSVAVTCYAGSQWWLSHRQQRAALAQQRQQEQATQQRAADAAASGQQM</sequence>
<keyword evidence="10" id="KW-1185">Reference proteome</keyword>
<proteinExistence type="inferred from homology"/>
<feature type="transmembrane region" description="Helical" evidence="8">
    <location>
        <begin position="15"/>
        <end position="37"/>
    </location>
</feature>
<evidence type="ECO:0000256" key="6">
    <source>
        <dbReference type="ARBA" id="ARBA00023136"/>
    </source>
</evidence>
<evidence type="ECO:0000313" key="9">
    <source>
        <dbReference type="EMBL" id="KAI7838666.1"/>
    </source>
</evidence>
<dbReference type="InterPro" id="IPR037185">
    <property type="entry name" value="EmrE-like"/>
</dbReference>
<dbReference type="GO" id="GO:0046964">
    <property type="term" value="F:3'-phosphoadenosine 5'-phosphosulfate transmembrane transporter activity"/>
    <property type="evidence" value="ECO:0007669"/>
    <property type="project" value="TreeGrafter"/>
</dbReference>
<feature type="transmembrane region" description="Helical" evidence="8">
    <location>
        <begin position="402"/>
        <end position="422"/>
    </location>
</feature>
<evidence type="ECO:0000256" key="7">
    <source>
        <dbReference type="SAM" id="MobiDB-lite"/>
    </source>
</evidence>
<feature type="compositionally biased region" description="Polar residues" evidence="7">
    <location>
        <begin position="121"/>
        <end position="143"/>
    </location>
</feature>
<dbReference type="Proteomes" id="UP001205105">
    <property type="component" value="Unassembled WGS sequence"/>
</dbReference>
<reference evidence="9" key="1">
    <citation type="submission" date="2020-11" db="EMBL/GenBank/DDBJ databases">
        <title>Chlorella ohadii genome sequencing and assembly.</title>
        <authorList>
            <person name="Murik O."/>
            <person name="Treves H."/>
            <person name="Kedem I."/>
            <person name="Shotland Y."/>
            <person name="Kaplan A."/>
        </authorList>
    </citation>
    <scope>NUCLEOTIDE SEQUENCE</scope>
    <source>
        <strain evidence="9">1</strain>
    </source>
</reference>
<evidence type="ECO:0000256" key="8">
    <source>
        <dbReference type="SAM" id="Phobius"/>
    </source>
</evidence>
<gene>
    <name evidence="9" type="ORF">COHA_007469</name>
</gene>
<accession>A0AAD5DM19</accession>
<comment type="caution">
    <text evidence="9">The sequence shown here is derived from an EMBL/GenBank/DDBJ whole genome shotgun (WGS) entry which is preliminary data.</text>
</comment>
<dbReference type="EMBL" id="JADXDR010000119">
    <property type="protein sequence ID" value="KAI7838666.1"/>
    <property type="molecule type" value="Genomic_DNA"/>
</dbReference>
<feature type="transmembrane region" description="Helical" evidence="8">
    <location>
        <begin position="211"/>
        <end position="230"/>
    </location>
</feature>
<evidence type="ECO:0000256" key="2">
    <source>
        <dbReference type="ARBA" id="ARBA00008349"/>
    </source>
</evidence>
<feature type="transmembrane region" description="Helical" evidence="8">
    <location>
        <begin position="330"/>
        <end position="351"/>
    </location>
</feature>
<feature type="transmembrane region" description="Helical" evidence="8">
    <location>
        <begin position="298"/>
        <end position="318"/>
    </location>
</feature>